<dbReference type="AlphaFoldDB" id="A0A382HTK1"/>
<evidence type="ECO:0000256" key="1">
    <source>
        <dbReference type="SAM" id="MobiDB-lite"/>
    </source>
</evidence>
<feature type="compositionally biased region" description="Basic and acidic residues" evidence="1">
    <location>
        <begin position="255"/>
        <end position="278"/>
    </location>
</feature>
<protein>
    <submittedName>
        <fullName evidence="2">Uncharacterized protein</fullName>
    </submittedName>
</protein>
<feature type="non-terminal residue" evidence="2">
    <location>
        <position position="443"/>
    </location>
</feature>
<feature type="compositionally biased region" description="Acidic residues" evidence="1">
    <location>
        <begin position="213"/>
        <end position="230"/>
    </location>
</feature>
<accession>A0A382HTK1</accession>
<reference evidence="2" key="1">
    <citation type="submission" date="2018-05" db="EMBL/GenBank/DDBJ databases">
        <authorList>
            <person name="Lanie J.A."/>
            <person name="Ng W.-L."/>
            <person name="Kazmierczak K.M."/>
            <person name="Andrzejewski T.M."/>
            <person name="Davidsen T.M."/>
            <person name="Wayne K.J."/>
            <person name="Tettelin H."/>
            <person name="Glass J.I."/>
            <person name="Rusch D."/>
            <person name="Podicherti R."/>
            <person name="Tsui H.-C.T."/>
            <person name="Winkler M.E."/>
        </authorList>
    </citation>
    <scope>NUCLEOTIDE SEQUENCE</scope>
</reference>
<gene>
    <name evidence="2" type="ORF">METZ01_LOCUS243091</name>
</gene>
<feature type="region of interest" description="Disordered" evidence="1">
    <location>
        <begin position="181"/>
        <end position="287"/>
    </location>
</feature>
<organism evidence="2">
    <name type="scientific">marine metagenome</name>
    <dbReference type="NCBI Taxonomy" id="408172"/>
    <lineage>
        <taxon>unclassified sequences</taxon>
        <taxon>metagenomes</taxon>
        <taxon>ecological metagenomes</taxon>
    </lineage>
</organism>
<name>A0A382HTK1_9ZZZZ</name>
<feature type="compositionally biased region" description="Basic and acidic residues" evidence="1">
    <location>
        <begin position="181"/>
        <end position="195"/>
    </location>
</feature>
<sequence length="443" mass="51401">MKIESKEKLAKLLAVEDLDIQHQQVKTAMFDVKNRQLILPIWKDMPDHLYDLLVGHEVGHALFTPTSLKRIEKLIKKTSKDCVNIIEDARIERLVKRRYPGLKRPFFKGYNNLITRNFFGLEDRDINESGFLDRINVYFKMPQYGDILFNKEEMEMVERIKISKSFADVEEIAVDVHAYVKKNEQPKPQDKRPEETADQPNNSEGSEGSQYQDSDDQEEREESEAESEGDSDTKESNSGEQPNETGQDDQEDGGETDKDGDSNDGDIKDVDEGEKPESDNPPEDEVMSTTQRHFDENMQKMHIDEKKHNLYLNVPEHINKEAIVDYKIVHKNINDYYGSWSKHNTYMDETQFKEVCKTIRVDATKTIKKLKKDSLKNVNHIAMEFERKKCADVYKRTLVTKSGVLDTNKMFSAKYNDDVFRKNIRVPDGKNHGLVMFIDWSGS</sequence>
<proteinExistence type="predicted"/>
<evidence type="ECO:0000313" key="2">
    <source>
        <dbReference type="EMBL" id="SVB90237.1"/>
    </source>
</evidence>
<dbReference type="EMBL" id="UINC01063042">
    <property type="protein sequence ID" value="SVB90237.1"/>
    <property type="molecule type" value="Genomic_DNA"/>
</dbReference>